<organism evidence="3 4">
    <name type="scientific">Clitoria ternatea</name>
    <name type="common">Butterfly pea</name>
    <dbReference type="NCBI Taxonomy" id="43366"/>
    <lineage>
        <taxon>Eukaryota</taxon>
        <taxon>Viridiplantae</taxon>
        <taxon>Streptophyta</taxon>
        <taxon>Embryophyta</taxon>
        <taxon>Tracheophyta</taxon>
        <taxon>Spermatophyta</taxon>
        <taxon>Magnoliopsida</taxon>
        <taxon>eudicotyledons</taxon>
        <taxon>Gunneridae</taxon>
        <taxon>Pentapetalae</taxon>
        <taxon>rosids</taxon>
        <taxon>fabids</taxon>
        <taxon>Fabales</taxon>
        <taxon>Fabaceae</taxon>
        <taxon>Papilionoideae</taxon>
        <taxon>50 kb inversion clade</taxon>
        <taxon>NPAAA clade</taxon>
        <taxon>indigoferoid/millettioid clade</taxon>
        <taxon>Phaseoleae</taxon>
        <taxon>Clitoria</taxon>
    </lineage>
</organism>
<keyword evidence="4" id="KW-1185">Reference proteome</keyword>
<evidence type="ECO:0000313" key="3">
    <source>
        <dbReference type="EMBL" id="KAK7311145.1"/>
    </source>
</evidence>
<name>A0AAN9K5A0_CLITE</name>
<evidence type="ECO:0000256" key="1">
    <source>
        <dbReference type="SAM" id="Coils"/>
    </source>
</evidence>
<dbReference type="AlphaFoldDB" id="A0AAN9K5A0"/>
<feature type="region of interest" description="Disordered" evidence="2">
    <location>
        <begin position="201"/>
        <end position="232"/>
    </location>
</feature>
<comment type="caution">
    <text evidence="3">The sequence shown here is derived from an EMBL/GenBank/DDBJ whole genome shotgun (WGS) entry which is preliminary data.</text>
</comment>
<keyword evidence="1" id="KW-0175">Coiled coil</keyword>
<sequence>MDEFDRVEQELVSRDADLKALIGPLKEEVQLQKLAMITAEKNLKEKAKESHESLLRKIKSKGLIDQNTVADLKIKNEALERENSELKALKRKWDADTATFTEVRSRLEIEKVGNENDLDKLKMKNTELAEVVKKNLETIEDLRAENNKLADEKRRFEELNETLETKFEELNERVLKLEVDTKVLMNVDDYASAGVDEHGITSAVNNTRGPTTTFQRNGDTQHSPPSKGKKGVLGDSGMEMEFLYASLIYEYAIIHSFKCY</sequence>
<protein>
    <submittedName>
        <fullName evidence="3">Uncharacterized protein</fullName>
    </submittedName>
</protein>
<reference evidence="3 4" key="1">
    <citation type="submission" date="2024-01" db="EMBL/GenBank/DDBJ databases">
        <title>The genomes of 5 underutilized Papilionoideae crops provide insights into root nodulation and disease resistance.</title>
        <authorList>
            <person name="Yuan L."/>
        </authorList>
    </citation>
    <scope>NUCLEOTIDE SEQUENCE [LARGE SCALE GENOMIC DNA]</scope>
    <source>
        <strain evidence="3">LY-2023</strain>
        <tissue evidence="3">Leaf</tissue>
    </source>
</reference>
<gene>
    <name evidence="3" type="ORF">RJT34_09079</name>
</gene>
<feature type="compositionally biased region" description="Polar residues" evidence="2">
    <location>
        <begin position="202"/>
        <end position="224"/>
    </location>
</feature>
<evidence type="ECO:0000313" key="4">
    <source>
        <dbReference type="Proteomes" id="UP001359559"/>
    </source>
</evidence>
<feature type="coiled-coil region" evidence="1">
    <location>
        <begin position="69"/>
        <end position="180"/>
    </location>
</feature>
<accession>A0AAN9K5A0</accession>
<evidence type="ECO:0000256" key="2">
    <source>
        <dbReference type="SAM" id="MobiDB-lite"/>
    </source>
</evidence>
<dbReference type="EMBL" id="JAYKXN010000002">
    <property type="protein sequence ID" value="KAK7311145.1"/>
    <property type="molecule type" value="Genomic_DNA"/>
</dbReference>
<dbReference type="Proteomes" id="UP001359559">
    <property type="component" value="Unassembled WGS sequence"/>
</dbReference>
<proteinExistence type="predicted"/>